<dbReference type="AlphaFoldDB" id="A0A0B0MK59"/>
<keyword evidence="2" id="KW-1185">Reference proteome</keyword>
<dbReference type="Proteomes" id="UP000032142">
    <property type="component" value="Unassembled WGS sequence"/>
</dbReference>
<dbReference type="EMBL" id="JRRC01175073">
    <property type="protein sequence ID" value="KHG01180.1"/>
    <property type="molecule type" value="Genomic_DNA"/>
</dbReference>
<name>A0A0B0MK59_GOSAR</name>
<keyword evidence="1" id="KW-0436">Ligase</keyword>
<evidence type="ECO:0000313" key="1">
    <source>
        <dbReference type="EMBL" id="KHG01180.1"/>
    </source>
</evidence>
<gene>
    <name evidence="1" type="ORF">F383_20824</name>
</gene>
<sequence>MFMGVVEPIIKHGHLFLVHSVVNFLRMLTMTYLKRMRKKILNDVHIDGNNQKRKTLEISTSQFKTGRKKSSKQIGGAAKCPVKLKNYTIQLTIWAKPYSLTPSMDPYGIPQVVKVLDSMLDEVPEVSPLYFFSLKLLLNKDKRTMFYQLIPRLELYGLSHK</sequence>
<reference evidence="2" key="1">
    <citation type="submission" date="2014-09" db="EMBL/GenBank/DDBJ databases">
        <authorList>
            <person name="Mudge J."/>
            <person name="Ramaraj T."/>
            <person name="Lindquist I.E."/>
            <person name="Bharti A.K."/>
            <person name="Sundararajan A."/>
            <person name="Cameron C.T."/>
            <person name="Woodward J.E."/>
            <person name="May G.D."/>
            <person name="Brubaker C."/>
            <person name="Broadhvest J."/>
            <person name="Wilkins T.A."/>
        </authorList>
    </citation>
    <scope>NUCLEOTIDE SEQUENCE</scope>
    <source>
        <strain evidence="2">cv. AKA8401</strain>
    </source>
</reference>
<proteinExistence type="predicted"/>
<organism evidence="1 2">
    <name type="scientific">Gossypium arboreum</name>
    <name type="common">Tree cotton</name>
    <name type="synonym">Gossypium nanking</name>
    <dbReference type="NCBI Taxonomy" id="29729"/>
    <lineage>
        <taxon>Eukaryota</taxon>
        <taxon>Viridiplantae</taxon>
        <taxon>Streptophyta</taxon>
        <taxon>Embryophyta</taxon>
        <taxon>Tracheophyta</taxon>
        <taxon>Spermatophyta</taxon>
        <taxon>Magnoliopsida</taxon>
        <taxon>eudicotyledons</taxon>
        <taxon>Gunneridae</taxon>
        <taxon>Pentapetalae</taxon>
        <taxon>rosids</taxon>
        <taxon>malvids</taxon>
        <taxon>Malvales</taxon>
        <taxon>Malvaceae</taxon>
        <taxon>Malvoideae</taxon>
        <taxon>Gossypium</taxon>
    </lineage>
</organism>
<evidence type="ECO:0000313" key="2">
    <source>
        <dbReference type="Proteomes" id="UP000032142"/>
    </source>
</evidence>
<dbReference type="GO" id="GO:0016874">
    <property type="term" value="F:ligase activity"/>
    <property type="evidence" value="ECO:0007669"/>
    <property type="project" value="UniProtKB-KW"/>
</dbReference>
<accession>A0A0B0MK59</accession>
<protein>
    <submittedName>
        <fullName evidence="1">Serine--tRNA ligase</fullName>
    </submittedName>
</protein>
<comment type="caution">
    <text evidence="1">The sequence shown here is derived from an EMBL/GenBank/DDBJ whole genome shotgun (WGS) entry which is preliminary data.</text>
</comment>